<keyword evidence="7 9" id="KW-0472">Membrane</keyword>
<evidence type="ECO:0000256" key="3">
    <source>
        <dbReference type="ARBA" id="ARBA00022448"/>
    </source>
</evidence>
<comment type="subcellular location">
    <subcellularLocation>
        <location evidence="1">Cell membrane</location>
        <topology evidence="1">Multi-pass membrane protein</topology>
    </subcellularLocation>
</comment>
<feature type="transmembrane region" description="Helical" evidence="9">
    <location>
        <begin position="41"/>
        <end position="58"/>
    </location>
</feature>
<dbReference type="AlphaFoldDB" id="A0A6G0WSJ5"/>
<keyword evidence="4" id="KW-1003">Cell membrane</keyword>
<accession>A0A6G0WSJ5</accession>
<dbReference type="NCBIfam" id="TIGR00688">
    <property type="entry name" value="rarD"/>
    <property type="match status" value="1"/>
</dbReference>
<feature type="transmembrane region" description="Helical" evidence="9">
    <location>
        <begin position="181"/>
        <end position="206"/>
    </location>
</feature>
<dbReference type="InterPro" id="IPR037185">
    <property type="entry name" value="EmrE-like"/>
</dbReference>
<feature type="transmembrane region" description="Helical" evidence="9">
    <location>
        <begin position="96"/>
        <end position="118"/>
    </location>
</feature>
<dbReference type="PANTHER" id="PTHR22911">
    <property type="entry name" value="ACYL-MALONYL CONDENSING ENZYME-RELATED"/>
    <property type="match status" value="1"/>
</dbReference>
<evidence type="ECO:0000256" key="8">
    <source>
        <dbReference type="SAM" id="MobiDB-lite"/>
    </source>
</evidence>
<dbReference type="GO" id="GO:0005886">
    <property type="term" value="C:plasma membrane"/>
    <property type="evidence" value="ECO:0007669"/>
    <property type="project" value="UniProtKB-SubCell"/>
</dbReference>
<feature type="transmembrane region" description="Helical" evidence="9">
    <location>
        <begin position="7"/>
        <end position="25"/>
    </location>
</feature>
<keyword evidence="5 9" id="KW-0812">Transmembrane</keyword>
<dbReference type="Pfam" id="PF00892">
    <property type="entry name" value="EamA"/>
    <property type="match status" value="1"/>
</dbReference>
<evidence type="ECO:0000256" key="4">
    <source>
        <dbReference type="ARBA" id="ARBA00022475"/>
    </source>
</evidence>
<feature type="transmembrane region" description="Helical" evidence="9">
    <location>
        <begin position="239"/>
        <end position="259"/>
    </location>
</feature>
<name>A0A6G0WSJ5_9STRA</name>
<evidence type="ECO:0000256" key="5">
    <source>
        <dbReference type="ARBA" id="ARBA00022692"/>
    </source>
</evidence>
<evidence type="ECO:0000256" key="9">
    <source>
        <dbReference type="SAM" id="Phobius"/>
    </source>
</evidence>
<dbReference type="InterPro" id="IPR004626">
    <property type="entry name" value="RarD"/>
</dbReference>
<feature type="transmembrane region" description="Helical" evidence="9">
    <location>
        <begin position="70"/>
        <end position="90"/>
    </location>
</feature>
<evidence type="ECO:0000256" key="2">
    <source>
        <dbReference type="ARBA" id="ARBA00007362"/>
    </source>
</evidence>
<sequence>MSGAKTGVIYACIAFVTYGIYPVYFKQLPDVPSLQLACHRVVWSFALLVPLFVWQVDWKSFRETALKPKVFATYLVSSLSLGGMWYLFLWGIANNYIVETSLGFFMNPVFSVLLAVVVLKERLRLWQWVSVALAILGCLVIAIAYGKFPWLAFSIAILLTMYGFVKSTAPLKAIEGVTIELGYLFLPALGGLIAFEVHGTGAFAHVSGTQNALLVLAGLVTVFPLLLFASAAHMISFSLLGLLQYIGPIMNFVIGVAIYHEPFSTSKLIGFILVWMSLALYTVEGIIIRRRGAEKETTIDSDVEKKDIDSVPDTPTTGFKQVEDTG</sequence>
<feature type="transmembrane region" description="Helical" evidence="9">
    <location>
        <begin position="125"/>
        <end position="145"/>
    </location>
</feature>
<evidence type="ECO:0000313" key="12">
    <source>
        <dbReference type="Proteomes" id="UP000481153"/>
    </source>
</evidence>
<dbReference type="InterPro" id="IPR000620">
    <property type="entry name" value="EamA_dom"/>
</dbReference>
<feature type="domain" description="EamA" evidence="10">
    <location>
        <begin position="6"/>
        <end position="142"/>
    </location>
</feature>
<evidence type="ECO:0000313" key="11">
    <source>
        <dbReference type="EMBL" id="KAF0730406.1"/>
    </source>
</evidence>
<dbReference type="SUPFAM" id="SSF103481">
    <property type="entry name" value="Multidrug resistance efflux transporter EmrE"/>
    <property type="match status" value="2"/>
</dbReference>
<feature type="transmembrane region" description="Helical" evidence="9">
    <location>
        <begin position="265"/>
        <end position="283"/>
    </location>
</feature>
<dbReference type="Proteomes" id="UP000481153">
    <property type="component" value="Unassembled WGS sequence"/>
</dbReference>
<feature type="transmembrane region" description="Helical" evidence="9">
    <location>
        <begin position="151"/>
        <end position="169"/>
    </location>
</feature>
<dbReference type="EMBL" id="VJMJ01000154">
    <property type="protein sequence ID" value="KAF0730406.1"/>
    <property type="molecule type" value="Genomic_DNA"/>
</dbReference>
<protein>
    <recommendedName>
        <fullName evidence="10">EamA domain-containing protein</fullName>
    </recommendedName>
</protein>
<dbReference type="VEuPathDB" id="FungiDB:AeMF1_007272"/>
<keyword evidence="3" id="KW-0813">Transport</keyword>
<evidence type="ECO:0000256" key="1">
    <source>
        <dbReference type="ARBA" id="ARBA00004651"/>
    </source>
</evidence>
<evidence type="ECO:0000256" key="7">
    <source>
        <dbReference type="ARBA" id="ARBA00023136"/>
    </source>
</evidence>
<comment type="similarity">
    <text evidence="2">Belongs to the EamA transporter family.</text>
</comment>
<keyword evidence="6 9" id="KW-1133">Transmembrane helix</keyword>
<organism evidence="11 12">
    <name type="scientific">Aphanomyces euteiches</name>
    <dbReference type="NCBI Taxonomy" id="100861"/>
    <lineage>
        <taxon>Eukaryota</taxon>
        <taxon>Sar</taxon>
        <taxon>Stramenopiles</taxon>
        <taxon>Oomycota</taxon>
        <taxon>Saprolegniomycetes</taxon>
        <taxon>Saprolegniales</taxon>
        <taxon>Verrucalvaceae</taxon>
        <taxon>Aphanomyces</taxon>
    </lineage>
</organism>
<proteinExistence type="inferred from homology"/>
<feature type="transmembrane region" description="Helical" evidence="9">
    <location>
        <begin position="212"/>
        <end position="232"/>
    </location>
</feature>
<evidence type="ECO:0000256" key="6">
    <source>
        <dbReference type="ARBA" id="ARBA00022989"/>
    </source>
</evidence>
<comment type="caution">
    <text evidence="11">The sequence shown here is derived from an EMBL/GenBank/DDBJ whole genome shotgun (WGS) entry which is preliminary data.</text>
</comment>
<evidence type="ECO:0000259" key="10">
    <source>
        <dbReference type="Pfam" id="PF00892"/>
    </source>
</evidence>
<feature type="region of interest" description="Disordered" evidence="8">
    <location>
        <begin position="304"/>
        <end position="326"/>
    </location>
</feature>
<keyword evidence="12" id="KW-1185">Reference proteome</keyword>
<dbReference type="PANTHER" id="PTHR22911:SF137">
    <property type="entry name" value="SOLUTE CARRIER FAMILY 35 MEMBER G2-RELATED"/>
    <property type="match status" value="1"/>
</dbReference>
<gene>
    <name evidence="11" type="ORF">Ae201684_012108</name>
</gene>
<reference evidence="11 12" key="1">
    <citation type="submission" date="2019-07" db="EMBL/GenBank/DDBJ databases">
        <title>Genomics analysis of Aphanomyces spp. identifies a new class of oomycete effector associated with host adaptation.</title>
        <authorList>
            <person name="Gaulin E."/>
        </authorList>
    </citation>
    <scope>NUCLEOTIDE SEQUENCE [LARGE SCALE GENOMIC DNA]</scope>
    <source>
        <strain evidence="11 12">ATCC 201684</strain>
    </source>
</reference>